<organism evidence="2 3">
    <name type="scientific">Setaria viridis</name>
    <name type="common">Green bristlegrass</name>
    <name type="synonym">Setaria italica subsp. viridis</name>
    <dbReference type="NCBI Taxonomy" id="4556"/>
    <lineage>
        <taxon>Eukaryota</taxon>
        <taxon>Viridiplantae</taxon>
        <taxon>Streptophyta</taxon>
        <taxon>Embryophyta</taxon>
        <taxon>Tracheophyta</taxon>
        <taxon>Spermatophyta</taxon>
        <taxon>Magnoliopsida</taxon>
        <taxon>Liliopsida</taxon>
        <taxon>Poales</taxon>
        <taxon>Poaceae</taxon>
        <taxon>PACMAD clade</taxon>
        <taxon>Panicoideae</taxon>
        <taxon>Panicodae</taxon>
        <taxon>Paniceae</taxon>
        <taxon>Cenchrinae</taxon>
        <taxon>Setaria</taxon>
    </lineage>
</organism>
<keyword evidence="3" id="KW-1185">Reference proteome</keyword>
<dbReference type="AlphaFoldDB" id="A0A4U6THL1"/>
<dbReference type="EMBL" id="CM016559">
    <property type="protein sequence ID" value="TKW01820.1"/>
    <property type="molecule type" value="Genomic_DNA"/>
</dbReference>
<keyword evidence="1" id="KW-0732">Signal</keyword>
<evidence type="ECO:0000313" key="2">
    <source>
        <dbReference type="EMBL" id="TKW01820.1"/>
    </source>
</evidence>
<sequence length="44" mass="4796">MLFLLPLSLIIAFTLPPASGSHRPLLRALPRRLRVVSCVAAEQA</sequence>
<proteinExistence type="predicted"/>
<name>A0A4U6THL1_SETVI</name>
<dbReference type="Gramene" id="TKW01820">
    <property type="protein sequence ID" value="TKW01820"/>
    <property type="gene ID" value="SEVIR_8G204001v2"/>
</dbReference>
<dbReference type="Proteomes" id="UP000298652">
    <property type="component" value="Chromosome 8"/>
</dbReference>
<feature type="signal peptide" evidence="1">
    <location>
        <begin position="1"/>
        <end position="20"/>
    </location>
</feature>
<evidence type="ECO:0000313" key="3">
    <source>
        <dbReference type="Proteomes" id="UP000298652"/>
    </source>
</evidence>
<protein>
    <submittedName>
        <fullName evidence="2">Uncharacterized protein</fullName>
    </submittedName>
</protein>
<gene>
    <name evidence="2" type="ORF">SEVIR_8G204001v2</name>
</gene>
<reference evidence="2" key="1">
    <citation type="submission" date="2019-03" db="EMBL/GenBank/DDBJ databases">
        <title>WGS assembly of Setaria viridis.</title>
        <authorList>
            <person name="Huang P."/>
            <person name="Jenkins J."/>
            <person name="Grimwood J."/>
            <person name="Barry K."/>
            <person name="Healey A."/>
            <person name="Mamidi S."/>
            <person name="Sreedasyam A."/>
            <person name="Shu S."/>
            <person name="Feldman M."/>
            <person name="Wu J."/>
            <person name="Yu Y."/>
            <person name="Chen C."/>
            <person name="Johnson J."/>
            <person name="Rokhsar D."/>
            <person name="Baxter I."/>
            <person name="Schmutz J."/>
            <person name="Brutnell T."/>
            <person name="Kellogg E."/>
        </authorList>
    </citation>
    <scope>NUCLEOTIDE SEQUENCE [LARGE SCALE GENOMIC DNA]</scope>
</reference>
<evidence type="ECO:0000256" key="1">
    <source>
        <dbReference type="SAM" id="SignalP"/>
    </source>
</evidence>
<feature type="chain" id="PRO_5020794081" evidence="1">
    <location>
        <begin position="21"/>
        <end position="44"/>
    </location>
</feature>
<accession>A0A4U6THL1</accession>